<feature type="region of interest" description="Disordered" evidence="1">
    <location>
        <begin position="31"/>
        <end position="52"/>
    </location>
</feature>
<evidence type="ECO:0000313" key="3">
    <source>
        <dbReference type="Proteomes" id="UP000239388"/>
    </source>
</evidence>
<dbReference type="AlphaFoldDB" id="A0A2S8F2P2"/>
<gene>
    <name evidence="2" type="ORF">C5Y98_30355</name>
</gene>
<accession>A0A2S8F2P2</accession>
<comment type="caution">
    <text evidence="2">The sequence shown here is derived from an EMBL/GenBank/DDBJ whole genome shotgun (WGS) entry which is preliminary data.</text>
</comment>
<reference evidence="2 3" key="1">
    <citation type="submission" date="2018-02" db="EMBL/GenBank/DDBJ databases">
        <title>Comparative genomes isolates from brazilian mangrove.</title>
        <authorList>
            <person name="Araujo J.E."/>
            <person name="Taketani R.G."/>
            <person name="Silva M.C.P."/>
            <person name="Loureco M.V."/>
            <person name="Andreote F.D."/>
        </authorList>
    </citation>
    <scope>NUCLEOTIDE SEQUENCE [LARGE SCALE GENOMIC DNA]</scope>
    <source>
        <strain evidence="2 3">NAP PRIS-MGV</strain>
    </source>
</reference>
<sequence length="114" mass="12178">MAPHLRVYFGPEDETTPDDPAQLAEIVLGEASRGPAEAASALSEKTHPEGGVDQPAAAEIAVGLEELVQLIEDARRCGVALQDEIQGESVLVSRDLFRSLLAYQTLLQPQASLQ</sequence>
<organism evidence="2 3">
    <name type="scientific">Blastopirellula marina</name>
    <dbReference type="NCBI Taxonomy" id="124"/>
    <lineage>
        <taxon>Bacteria</taxon>
        <taxon>Pseudomonadati</taxon>
        <taxon>Planctomycetota</taxon>
        <taxon>Planctomycetia</taxon>
        <taxon>Pirellulales</taxon>
        <taxon>Pirellulaceae</taxon>
        <taxon>Blastopirellula</taxon>
    </lineage>
</organism>
<dbReference type="RefSeq" id="WP_105360140.1">
    <property type="nucleotide sequence ID" value="NZ_PUIB01000031.1"/>
</dbReference>
<evidence type="ECO:0000313" key="2">
    <source>
        <dbReference type="EMBL" id="PQO26442.1"/>
    </source>
</evidence>
<dbReference type="EMBL" id="PUIB01000031">
    <property type="protein sequence ID" value="PQO26442.1"/>
    <property type="molecule type" value="Genomic_DNA"/>
</dbReference>
<dbReference type="Proteomes" id="UP000239388">
    <property type="component" value="Unassembled WGS sequence"/>
</dbReference>
<evidence type="ECO:0000256" key="1">
    <source>
        <dbReference type="SAM" id="MobiDB-lite"/>
    </source>
</evidence>
<protein>
    <submittedName>
        <fullName evidence="2">Uncharacterized protein</fullName>
    </submittedName>
</protein>
<proteinExistence type="predicted"/>
<name>A0A2S8F2P2_9BACT</name>
<dbReference type="OrthoDB" id="284594at2"/>